<organism evidence="2 3">
    <name type="scientific">Yersinia intermedia</name>
    <dbReference type="NCBI Taxonomy" id="631"/>
    <lineage>
        <taxon>Bacteria</taxon>
        <taxon>Pseudomonadati</taxon>
        <taxon>Pseudomonadota</taxon>
        <taxon>Gammaproteobacteria</taxon>
        <taxon>Enterobacterales</taxon>
        <taxon>Yersiniaceae</taxon>
        <taxon>Yersinia</taxon>
    </lineage>
</organism>
<dbReference type="PANTHER" id="PTHR12526">
    <property type="entry name" value="GLYCOSYLTRANSFERASE"/>
    <property type="match status" value="1"/>
</dbReference>
<feature type="domain" description="Glycosyl transferase family 1" evidence="1">
    <location>
        <begin position="619"/>
        <end position="780"/>
    </location>
</feature>
<dbReference type="Pfam" id="PF00534">
    <property type="entry name" value="Glycos_transf_1"/>
    <property type="match status" value="1"/>
</dbReference>
<protein>
    <submittedName>
        <fullName evidence="2">Glycosyltransferase</fullName>
    </submittedName>
</protein>
<name>A0ABX6FCM7_YERIN</name>
<dbReference type="InterPro" id="IPR007554">
    <property type="entry name" value="Glycerophosphate_synth"/>
</dbReference>
<dbReference type="Gene3D" id="3.40.50.12580">
    <property type="match status" value="1"/>
</dbReference>
<dbReference type="Pfam" id="PF04464">
    <property type="entry name" value="Glyphos_transf"/>
    <property type="match status" value="1"/>
</dbReference>
<evidence type="ECO:0000313" key="3">
    <source>
        <dbReference type="Proteomes" id="UP000424966"/>
    </source>
</evidence>
<evidence type="ECO:0000313" key="2">
    <source>
        <dbReference type="EMBL" id="QGR72235.1"/>
    </source>
</evidence>
<evidence type="ECO:0000259" key="1">
    <source>
        <dbReference type="Pfam" id="PF00534"/>
    </source>
</evidence>
<sequence>MKINTLGDLTILISEKGGKQARDNGFAYFQHRMHQGYKNTFYIYTKDNIDLVKLVSHGKNIILKDSREHISKFYKADYLLLNDGYMDVFPSFKNKPLSKGWASIVYLQHGIITYKRVHFHRGHYNGRIRFFHTSLSSEKEIVCNILQQKKDLVDTYKIIKKYNFPHLKSNASKKDLETFYITLLSNYYNSNGDVDFSDLQTLKRLITNIGFLDCRVINSGLSRHANLSSSKVRKNNLLFFFTWRDEWINGTADNKFIKLIKEIFESKGIINYAKNENLKIVFYLHEKLLHLKNNIDTIFNGNVAFVGQDNFDTVLNETELCITDYSSIAFEFNLLKTPVVFLQFDYDEYKFERGHYLNSPCDFLGITVNSISGLEKILNRKKIRSSLKSEATKNFKIVRHDYENFNKTNTILDNQLKDRQKKITYFCYNAYGIGGTVQTIINQANYLVSIGYQVTIISLRRTDYTPKSHLDPSVRLEYLNDVRSKGKYRSKWENSLAQFPSKLFRKTEDLYQGLSLLTDIKLYKILKTINNTMIIGSFPGLCVNIIKYANNNNTLILQEHKEFSSHSLEIQNDILKHYNKANKVIGLTKFQNIEYRDKGINNVTNIPNGIPDRLPLLQRALINHKPNRIVSFGRLVKDKQFDLLIKSFSLIAKKHPLWHVDIYGDGEEKDSLIALINENDMASQISIHTATSLVYEEIYNSSFCALTTLKEGFGMVYIESFSMAKPVVSFDIGYGPKEFLVNGYNSLVAECFSIEHFSECLEKLITDEVLLEKLGINARNTYLNNYEISKVMTRFLQECN</sequence>
<dbReference type="EMBL" id="CP046294">
    <property type="protein sequence ID" value="QGR72235.1"/>
    <property type="molecule type" value="Genomic_DNA"/>
</dbReference>
<dbReference type="Gene3D" id="3.40.50.2000">
    <property type="entry name" value="Glycogen Phosphorylase B"/>
    <property type="match status" value="2"/>
</dbReference>
<dbReference type="RefSeq" id="WP_053011876.1">
    <property type="nucleotide sequence ID" value="NZ_CP046293.1"/>
</dbReference>
<dbReference type="InterPro" id="IPR001296">
    <property type="entry name" value="Glyco_trans_1"/>
</dbReference>
<reference evidence="2 3" key="1">
    <citation type="submission" date="2019-11" db="EMBL/GenBank/DDBJ databases">
        <title>FDA dAtabase for Regulatory Grade micrObial Sequences (FDA-ARGOS): Supporting development and validation of Infectious Disease Dx tests.</title>
        <authorList>
            <person name="Patel R."/>
            <person name="Rucinski S."/>
            <person name="Tallon L."/>
            <person name="Sadzewicz L."/>
            <person name="Vavikolanu K."/>
            <person name="Mehta A."/>
            <person name="Aluvathingal J."/>
            <person name="Nadendla S."/>
            <person name="Nandy P."/>
            <person name="Geyer C."/>
            <person name="Yan Y."/>
            <person name="Sichtig H."/>
        </authorList>
    </citation>
    <scope>NUCLEOTIDE SEQUENCE [LARGE SCALE GENOMIC DNA]</scope>
    <source>
        <strain evidence="2 3">FDAARGOS_729</strain>
    </source>
</reference>
<gene>
    <name evidence="2" type="ORF">FOC37_18800</name>
</gene>
<dbReference type="Proteomes" id="UP000424966">
    <property type="component" value="Chromosome"/>
</dbReference>
<keyword evidence="3" id="KW-1185">Reference proteome</keyword>
<proteinExistence type="predicted"/>
<dbReference type="GeneID" id="58048357"/>
<accession>A0ABX6FCM7</accession>
<dbReference type="SUPFAM" id="SSF53756">
    <property type="entry name" value="UDP-Glycosyltransferase/glycogen phosphorylase"/>
    <property type="match status" value="1"/>
</dbReference>
<dbReference type="InterPro" id="IPR043148">
    <property type="entry name" value="TagF_C"/>
</dbReference>